<proteinExistence type="inferred from homology"/>
<keyword evidence="2 5" id="KW-0378">Hydrolase</keyword>
<gene>
    <name evidence="5" type="ORF">J8C05_00065</name>
</gene>
<dbReference type="InterPro" id="IPR000667">
    <property type="entry name" value="Peptidase_S13"/>
</dbReference>
<dbReference type="PANTHER" id="PTHR30023">
    <property type="entry name" value="D-ALANYL-D-ALANINE CARBOXYPEPTIDASE"/>
    <property type="match status" value="1"/>
</dbReference>
<feature type="signal peptide" evidence="4">
    <location>
        <begin position="1"/>
        <end position="24"/>
    </location>
</feature>
<dbReference type="Gene3D" id="3.50.80.20">
    <property type="entry name" value="D-Ala-D-Ala carboxypeptidase C, peptidase S13"/>
    <property type="match status" value="1"/>
</dbReference>
<protein>
    <submittedName>
        <fullName evidence="5">D-alanyl-D-alanine carboxypeptidase</fullName>
        <ecNumber evidence="5">3.4.16.4</ecNumber>
    </submittedName>
</protein>
<reference evidence="5 6" key="1">
    <citation type="submission" date="2021-03" db="EMBL/GenBank/DDBJ databases">
        <title>Genomic and phenotypic characterization of Chloracidobacterium isolates provides evidence for multiple species.</title>
        <authorList>
            <person name="Saini M.K."/>
            <person name="Costas A.M.G."/>
            <person name="Tank M."/>
            <person name="Bryant D.A."/>
        </authorList>
    </citation>
    <scope>NUCLEOTIDE SEQUENCE [LARGE SCALE GENOMIC DNA]</scope>
    <source>
        <strain evidence="5 6">N</strain>
    </source>
</reference>
<keyword evidence="6" id="KW-1185">Reference proteome</keyword>
<dbReference type="Pfam" id="PF02113">
    <property type="entry name" value="Peptidase_S13"/>
    <property type="match status" value="2"/>
</dbReference>
<dbReference type="EMBL" id="CP072642">
    <property type="protein sequence ID" value="QUV93900.1"/>
    <property type="molecule type" value="Genomic_DNA"/>
</dbReference>
<accession>A0ABX8B2D9</accession>
<evidence type="ECO:0000256" key="3">
    <source>
        <dbReference type="SAM" id="MobiDB-lite"/>
    </source>
</evidence>
<name>A0ABX8B2D9_9BACT</name>
<dbReference type="PANTHER" id="PTHR30023:SF0">
    <property type="entry name" value="PENICILLIN-SENSITIVE CARBOXYPEPTIDASE A"/>
    <property type="match status" value="1"/>
</dbReference>
<dbReference type="InterPro" id="IPR012338">
    <property type="entry name" value="Beta-lactam/transpept-like"/>
</dbReference>
<evidence type="ECO:0000256" key="4">
    <source>
        <dbReference type="SAM" id="SignalP"/>
    </source>
</evidence>
<dbReference type="PRINTS" id="PR00922">
    <property type="entry name" value="DADACBPTASE3"/>
</dbReference>
<feature type="chain" id="PRO_5045816241" evidence="4">
    <location>
        <begin position="25"/>
        <end position="468"/>
    </location>
</feature>
<keyword evidence="5" id="KW-0645">Protease</keyword>
<dbReference type="EC" id="3.4.16.4" evidence="5"/>
<comment type="similarity">
    <text evidence="1">Belongs to the peptidase S13 family.</text>
</comment>
<dbReference type="GO" id="GO:0009002">
    <property type="term" value="F:serine-type D-Ala-D-Ala carboxypeptidase activity"/>
    <property type="evidence" value="ECO:0007669"/>
    <property type="project" value="UniProtKB-EC"/>
</dbReference>
<evidence type="ECO:0000313" key="6">
    <source>
        <dbReference type="Proteomes" id="UP000677668"/>
    </source>
</evidence>
<keyword evidence="5" id="KW-0121">Carboxypeptidase</keyword>
<dbReference type="Gene3D" id="3.40.710.10">
    <property type="entry name" value="DD-peptidase/beta-lactamase superfamily"/>
    <property type="match status" value="1"/>
</dbReference>
<feature type="region of interest" description="Disordered" evidence="3">
    <location>
        <begin position="41"/>
        <end position="66"/>
    </location>
</feature>
<evidence type="ECO:0000256" key="2">
    <source>
        <dbReference type="ARBA" id="ARBA00022801"/>
    </source>
</evidence>
<evidence type="ECO:0000256" key="1">
    <source>
        <dbReference type="ARBA" id="ARBA00006096"/>
    </source>
</evidence>
<dbReference type="RefSeq" id="WP_211422235.1">
    <property type="nucleotide sequence ID" value="NZ_CP072642.1"/>
</dbReference>
<dbReference type="Proteomes" id="UP000677668">
    <property type="component" value="Chromosome 1"/>
</dbReference>
<evidence type="ECO:0000313" key="5">
    <source>
        <dbReference type="EMBL" id="QUV93900.1"/>
    </source>
</evidence>
<organism evidence="5 6">
    <name type="scientific">Chloracidobacterium sp. N</name>
    <dbReference type="NCBI Taxonomy" id="2821540"/>
    <lineage>
        <taxon>Bacteria</taxon>
        <taxon>Pseudomonadati</taxon>
        <taxon>Acidobacteriota</taxon>
        <taxon>Terriglobia</taxon>
        <taxon>Terriglobales</taxon>
        <taxon>Acidobacteriaceae</taxon>
        <taxon>Chloracidobacterium</taxon>
        <taxon>Chloracidobacterium aggregatum</taxon>
    </lineage>
</organism>
<keyword evidence="4" id="KW-0732">Signal</keyword>
<sequence>MKHLVRMSLALWSACCLLTLPLMAQQRLRVVTNDDFRRSPAARAAHSEVHGSPSGPAAPLEEVQPPPVPLTLPDLVTARLLSHSRSVQPHGIYFEALDGTPVLSLNEGLMYNPASVTKVMTSMAALESLGVNYRYPTRISYTGAIDWSTGTLMGDLVFSGEQDPSFVTESLFLIGEKLYEMGIRNIQGNLRIGSGMLLNLRSQPAVIGSEILTTLDRSRWTPKTEAVWNAVRGVKAFGQMPVYHGITISPGTAIADDHTTPRYPLLEYRSSPLLKILKSINAYSHNEMTHIVGARVGGAAGVRQYLIEKVKLPPQEVYLQTTSGLGQNAITPRATVRLMRYAVNWLERRNISLGELLPIAGIDNGTLQRRFTNPDLMGTVIGKTGTLSSTSALAGILYTQKRGLLFFAILERGSPHSLRPLQEEIISMVAADSGGALPLALGSEMSPSLCEEAEVMERAAARTAGTSR</sequence>
<dbReference type="SUPFAM" id="SSF56601">
    <property type="entry name" value="beta-lactamase/transpeptidase-like"/>
    <property type="match status" value="1"/>
</dbReference>